<dbReference type="SUPFAM" id="SSF48452">
    <property type="entry name" value="TPR-like"/>
    <property type="match status" value="1"/>
</dbReference>
<dbReference type="Pfam" id="PF14322">
    <property type="entry name" value="SusD-like_3"/>
    <property type="match status" value="1"/>
</dbReference>
<evidence type="ECO:0000256" key="2">
    <source>
        <dbReference type="ARBA" id="ARBA00006275"/>
    </source>
</evidence>
<dbReference type="Pfam" id="PF07980">
    <property type="entry name" value="SusD_RagB"/>
    <property type="match status" value="1"/>
</dbReference>
<dbReference type="PROSITE" id="PS51257">
    <property type="entry name" value="PROKAR_LIPOPROTEIN"/>
    <property type="match status" value="1"/>
</dbReference>
<evidence type="ECO:0000256" key="7">
    <source>
        <dbReference type="SAM" id="SignalP"/>
    </source>
</evidence>
<gene>
    <name evidence="10" type="ORF">IAB80_05945</name>
</gene>
<dbReference type="InterPro" id="IPR012944">
    <property type="entry name" value="SusD_RagB_dom"/>
</dbReference>
<evidence type="ECO:0000256" key="6">
    <source>
        <dbReference type="SAM" id="MobiDB-lite"/>
    </source>
</evidence>
<evidence type="ECO:0000256" key="4">
    <source>
        <dbReference type="ARBA" id="ARBA00023136"/>
    </source>
</evidence>
<dbReference type="GO" id="GO:0009279">
    <property type="term" value="C:cell outer membrane"/>
    <property type="evidence" value="ECO:0007669"/>
    <property type="project" value="UniProtKB-SubCell"/>
</dbReference>
<accession>A0A9D9ISW2</accession>
<feature type="chain" id="PRO_5039438513" evidence="7">
    <location>
        <begin position="22"/>
        <end position="539"/>
    </location>
</feature>
<evidence type="ECO:0000256" key="3">
    <source>
        <dbReference type="ARBA" id="ARBA00022729"/>
    </source>
</evidence>
<keyword evidence="3 7" id="KW-0732">Signal</keyword>
<comment type="caution">
    <text evidence="10">The sequence shown here is derived from an EMBL/GenBank/DDBJ whole genome shotgun (WGS) entry which is preliminary data.</text>
</comment>
<comment type="similarity">
    <text evidence="2">Belongs to the SusD family.</text>
</comment>
<feature type="domain" description="SusD-like N-terminal" evidence="9">
    <location>
        <begin position="103"/>
        <end position="244"/>
    </location>
</feature>
<organism evidence="10 11">
    <name type="scientific">Candidatus Cryptobacteroides excrementipullorum</name>
    <dbReference type="NCBI Taxonomy" id="2840761"/>
    <lineage>
        <taxon>Bacteria</taxon>
        <taxon>Pseudomonadati</taxon>
        <taxon>Bacteroidota</taxon>
        <taxon>Bacteroidia</taxon>
        <taxon>Bacteroidales</taxon>
        <taxon>Candidatus Cryptobacteroides</taxon>
    </lineage>
</organism>
<dbReference type="InterPro" id="IPR033985">
    <property type="entry name" value="SusD-like_N"/>
</dbReference>
<evidence type="ECO:0000313" key="11">
    <source>
        <dbReference type="Proteomes" id="UP000823771"/>
    </source>
</evidence>
<protein>
    <submittedName>
        <fullName evidence="10">RagB/SusD family nutrient uptake outer membrane protein</fullName>
    </submittedName>
</protein>
<evidence type="ECO:0000313" key="10">
    <source>
        <dbReference type="EMBL" id="MBO8478409.1"/>
    </source>
</evidence>
<dbReference type="Proteomes" id="UP000823771">
    <property type="component" value="Unassembled WGS sequence"/>
</dbReference>
<name>A0A9D9ISW2_9BACT</name>
<reference evidence="10" key="2">
    <citation type="journal article" date="2021" name="PeerJ">
        <title>Extensive microbial diversity within the chicken gut microbiome revealed by metagenomics and culture.</title>
        <authorList>
            <person name="Gilroy R."/>
            <person name="Ravi A."/>
            <person name="Getino M."/>
            <person name="Pursley I."/>
            <person name="Horton D.L."/>
            <person name="Alikhan N.F."/>
            <person name="Baker D."/>
            <person name="Gharbi K."/>
            <person name="Hall N."/>
            <person name="Watson M."/>
            <person name="Adriaenssens E.M."/>
            <person name="Foster-Nyarko E."/>
            <person name="Jarju S."/>
            <person name="Secka A."/>
            <person name="Antonio M."/>
            <person name="Oren A."/>
            <person name="Chaudhuri R.R."/>
            <person name="La Ragione R."/>
            <person name="Hildebrand F."/>
            <person name="Pallen M.J."/>
        </authorList>
    </citation>
    <scope>NUCLEOTIDE SEQUENCE</scope>
    <source>
        <strain evidence="10">2478</strain>
    </source>
</reference>
<keyword evidence="4" id="KW-0472">Membrane</keyword>
<feature type="region of interest" description="Disordered" evidence="6">
    <location>
        <begin position="510"/>
        <end position="539"/>
    </location>
</feature>
<dbReference type="AlphaFoldDB" id="A0A9D9ISW2"/>
<evidence type="ECO:0000256" key="5">
    <source>
        <dbReference type="ARBA" id="ARBA00023237"/>
    </source>
</evidence>
<reference evidence="10" key="1">
    <citation type="submission" date="2020-10" db="EMBL/GenBank/DDBJ databases">
        <authorList>
            <person name="Gilroy R."/>
        </authorList>
    </citation>
    <scope>NUCLEOTIDE SEQUENCE</scope>
    <source>
        <strain evidence="10">2478</strain>
    </source>
</reference>
<evidence type="ECO:0000259" key="8">
    <source>
        <dbReference type="Pfam" id="PF07980"/>
    </source>
</evidence>
<evidence type="ECO:0000256" key="1">
    <source>
        <dbReference type="ARBA" id="ARBA00004442"/>
    </source>
</evidence>
<feature type="domain" description="RagB/SusD" evidence="8">
    <location>
        <begin position="331"/>
        <end position="511"/>
    </location>
</feature>
<dbReference type="InterPro" id="IPR011990">
    <property type="entry name" value="TPR-like_helical_dom_sf"/>
</dbReference>
<dbReference type="Gene3D" id="1.25.40.390">
    <property type="match status" value="1"/>
</dbReference>
<proteinExistence type="inferred from homology"/>
<evidence type="ECO:0000259" key="9">
    <source>
        <dbReference type="Pfam" id="PF14322"/>
    </source>
</evidence>
<sequence>MKRFIYILLALAGLGSSVSCNPDMLDTNPTDRISGTTLLNTTEGGFQALNGSIRMLWQWGWTTSGNQHQCVGPQGYNLMADLMGEDMVMAAMGNGWFWYDYLYSVKDMWTSSAWRSYDLWNYYYTLISNVNYIINAQETMEGSESDRNYIIGNAYAIRAYCYAYLGMIFARSYIGHEDRLCVPIYTEPTVSGTPGKARATNREVFGMAMSDINNAISLIGSTAKLHVSHFDQYSANGLKARIALYMGDYQTAHDAAAAALAGGASYTFDPSYHFNNASDASVLWGAEIIATQGTTNPQFLAHMDKDFGGYGDAARKCVSEWLYSRIDENDARRAWWTSEVMPDGSTVALQQYKFQFGNKQGSEVTDPTTGADHIFMRAPEMQLIVAETACRLGNETEAREALNALMSSREPGYDCSSLSGTQLGALTTDETGSLLEEIILQRRIELWGEYGRIYDIKRLRQGFERTSDMGHPVDAIAALNSLHTEDPESFDWVMTVPQTEIDANPLILQNPLGSYASGSNEGDDPALAPQSGATGSEGE</sequence>
<keyword evidence="5" id="KW-0998">Cell outer membrane</keyword>
<feature type="signal peptide" evidence="7">
    <location>
        <begin position="1"/>
        <end position="21"/>
    </location>
</feature>
<dbReference type="CDD" id="cd08977">
    <property type="entry name" value="SusD"/>
    <property type="match status" value="1"/>
</dbReference>
<comment type="subcellular location">
    <subcellularLocation>
        <location evidence="1">Cell outer membrane</location>
    </subcellularLocation>
</comment>
<dbReference type="EMBL" id="JADILZ010000050">
    <property type="protein sequence ID" value="MBO8478409.1"/>
    <property type="molecule type" value="Genomic_DNA"/>
</dbReference>